<dbReference type="SUPFAM" id="SSF47781">
    <property type="entry name" value="RuvA domain 2-like"/>
    <property type="match status" value="1"/>
</dbReference>
<dbReference type="GO" id="GO:0005524">
    <property type="term" value="F:ATP binding"/>
    <property type="evidence" value="ECO:0007669"/>
    <property type="project" value="InterPro"/>
</dbReference>
<keyword evidence="3 6" id="KW-0238">DNA-binding</keyword>
<dbReference type="GO" id="GO:0006281">
    <property type="term" value="P:DNA repair"/>
    <property type="evidence" value="ECO:0007669"/>
    <property type="project" value="UniProtKB-UniRule"/>
</dbReference>
<dbReference type="Pfam" id="PF07499">
    <property type="entry name" value="RuvA_C"/>
    <property type="match status" value="1"/>
</dbReference>
<keyword evidence="5 6" id="KW-0234">DNA repair</keyword>
<keyword evidence="9" id="KW-1185">Reference proteome</keyword>
<evidence type="ECO:0000256" key="1">
    <source>
        <dbReference type="ARBA" id="ARBA00022490"/>
    </source>
</evidence>
<evidence type="ECO:0000256" key="2">
    <source>
        <dbReference type="ARBA" id="ARBA00022763"/>
    </source>
</evidence>
<dbReference type="CDD" id="cd14332">
    <property type="entry name" value="UBA_RuvA_C"/>
    <property type="match status" value="1"/>
</dbReference>
<sequence length="195" mass="21149">MIAYIKGKFVVKTPAIAIMEANGIGYEMQISLNTYSAIKDADNGLLYTYLHITENGQTFFGFADMAEKEMFLLLISVSGIGSSTARMMLSGLKPREISEAITQANTALLSTVKGIGKKTAERLILELRDKMGKKVLETVGATGSPKTVSIEDDAIQALMALGIARPIAENVVKKHILSNPELSLEEIIKQSLKNL</sequence>
<dbReference type="Pfam" id="PF01330">
    <property type="entry name" value="RuvA_N"/>
    <property type="match status" value="1"/>
</dbReference>
<reference evidence="8 9" key="1">
    <citation type="submission" date="2018-06" db="EMBL/GenBank/DDBJ databases">
        <title>Genomic Encyclopedia of Archaeal and Bacterial Type Strains, Phase II (KMG-II): from individual species to whole genera.</title>
        <authorList>
            <person name="Goeker M."/>
        </authorList>
    </citation>
    <scope>NUCLEOTIDE SEQUENCE [LARGE SCALE GENOMIC DNA]</scope>
    <source>
        <strain evidence="8 9">DSM 23241</strain>
    </source>
</reference>
<dbReference type="EMBL" id="QKZV01000007">
    <property type="protein sequence ID" value="PZX61522.1"/>
    <property type="molecule type" value="Genomic_DNA"/>
</dbReference>
<evidence type="ECO:0000256" key="3">
    <source>
        <dbReference type="ARBA" id="ARBA00023125"/>
    </source>
</evidence>
<dbReference type="HAMAP" id="MF_00031">
    <property type="entry name" value="DNA_HJ_migration_RuvA"/>
    <property type="match status" value="1"/>
</dbReference>
<feature type="region of interest" description="Domain III" evidence="6">
    <location>
        <begin position="148"/>
        <end position="195"/>
    </location>
</feature>
<dbReference type="InterPro" id="IPR036267">
    <property type="entry name" value="RuvA_C_sf"/>
</dbReference>
<comment type="subcellular location">
    <subcellularLocation>
        <location evidence="6">Cytoplasm</location>
    </subcellularLocation>
</comment>
<evidence type="ECO:0000313" key="8">
    <source>
        <dbReference type="EMBL" id="PZX61522.1"/>
    </source>
</evidence>
<comment type="caution">
    <text evidence="8">The sequence shown here is derived from an EMBL/GenBank/DDBJ whole genome shotgun (WGS) entry which is preliminary data.</text>
</comment>
<keyword evidence="4 6" id="KW-0233">DNA recombination</keyword>
<comment type="caution">
    <text evidence="6">Lacks conserved residue(s) required for the propagation of feature annotation.</text>
</comment>
<evidence type="ECO:0000259" key="7">
    <source>
        <dbReference type="SMART" id="SM00278"/>
    </source>
</evidence>
<dbReference type="GO" id="GO:0009379">
    <property type="term" value="C:Holliday junction helicase complex"/>
    <property type="evidence" value="ECO:0007669"/>
    <property type="project" value="InterPro"/>
</dbReference>
<keyword evidence="8" id="KW-0378">Hydrolase</keyword>
<dbReference type="InterPro" id="IPR011114">
    <property type="entry name" value="RuvA_C"/>
</dbReference>
<dbReference type="GO" id="GO:0009378">
    <property type="term" value="F:four-way junction helicase activity"/>
    <property type="evidence" value="ECO:0007669"/>
    <property type="project" value="InterPro"/>
</dbReference>
<dbReference type="InterPro" id="IPR010994">
    <property type="entry name" value="RuvA_2-like"/>
</dbReference>
<proteinExistence type="inferred from homology"/>
<dbReference type="OrthoDB" id="5293449at2"/>
<accession>A0A2W7TDW3</accession>
<dbReference type="Gene3D" id="1.10.150.20">
    <property type="entry name" value="5' to 3' exonuclease, C-terminal subdomain"/>
    <property type="match status" value="1"/>
</dbReference>
<dbReference type="Gene3D" id="1.10.8.10">
    <property type="entry name" value="DNA helicase RuvA subunit, C-terminal domain"/>
    <property type="match status" value="1"/>
</dbReference>
<keyword evidence="8" id="KW-0067">ATP-binding</keyword>
<organism evidence="8 9">
    <name type="scientific">Hydrotalea sandarakina</name>
    <dbReference type="NCBI Taxonomy" id="1004304"/>
    <lineage>
        <taxon>Bacteria</taxon>
        <taxon>Pseudomonadati</taxon>
        <taxon>Bacteroidota</taxon>
        <taxon>Chitinophagia</taxon>
        <taxon>Chitinophagales</taxon>
        <taxon>Chitinophagaceae</taxon>
        <taxon>Hydrotalea</taxon>
    </lineage>
</organism>
<evidence type="ECO:0000256" key="6">
    <source>
        <dbReference type="HAMAP-Rule" id="MF_00031"/>
    </source>
</evidence>
<dbReference type="SUPFAM" id="SSF50249">
    <property type="entry name" value="Nucleic acid-binding proteins"/>
    <property type="match status" value="1"/>
</dbReference>
<dbReference type="RefSeq" id="WP_111296583.1">
    <property type="nucleotide sequence ID" value="NZ_QKZV01000007.1"/>
</dbReference>
<feature type="domain" description="Helix-hairpin-helix DNA-binding motif class 1" evidence="7">
    <location>
        <begin position="107"/>
        <end position="126"/>
    </location>
</feature>
<dbReference type="GO" id="GO:0006310">
    <property type="term" value="P:DNA recombination"/>
    <property type="evidence" value="ECO:0007669"/>
    <property type="project" value="UniProtKB-UniRule"/>
</dbReference>
<evidence type="ECO:0000256" key="4">
    <source>
        <dbReference type="ARBA" id="ARBA00023172"/>
    </source>
</evidence>
<dbReference type="SUPFAM" id="SSF46929">
    <property type="entry name" value="DNA helicase RuvA subunit, C-terminal domain"/>
    <property type="match status" value="1"/>
</dbReference>
<dbReference type="AlphaFoldDB" id="A0A2W7TDW3"/>
<keyword evidence="8" id="KW-0547">Nucleotide-binding</keyword>
<comment type="domain">
    <text evidence="6">Has three domains with a flexible linker between the domains II and III and assumes an 'L' shape. Domain III is highly mobile and contacts RuvB.</text>
</comment>
<dbReference type="Gene3D" id="2.40.50.140">
    <property type="entry name" value="Nucleic acid-binding proteins"/>
    <property type="match status" value="1"/>
</dbReference>
<dbReference type="InterPro" id="IPR003583">
    <property type="entry name" value="Hlx-hairpin-Hlx_DNA-bd_motif"/>
</dbReference>
<feature type="domain" description="Helix-hairpin-helix DNA-binding motif class 1" evidence="7">
    <location>
        <begin position="72"/>
        <end position="91"/>
    </location>
</feature>
<dbReference type="GO" id="GO:0000400">
    <property type="term" value="F:four-way junction DNA binding"/>
    <property type="evidence" value="ECO:0007669"/>
    <property type="project" value="UniProtKB-UniRule"/>
</dbReference>
<dbReference type="InterPro" id="IPR012340">
    <property type="entry name" value="NA-bd_OB-fold"/>
</dbReference>
<protein>
    <recommendedName>
        <fullName evidence="6">Holliday junction branch migration complex subunit RuvA</fullName>
    </recommendedName>
</protein>
<keyword evidence="2 6" id="KW-0227">DNA damage</keyword>
<keyword evidence="8" id="KW-0347">Helicase</keyword>
<dbReference type="Proteomes" id="UP000249720">
    <property type="component" value="Unassembled WGS sequence"/>
</dbReference>
<evidence type="ECO:0000313" key="9">
    <source>
        <dbReference type="Proteomes" id="UP000249720"/>
    </source>
</evidence>
<dbReference type="InterPro" id="IPR013849">
    <property type="entry name" value="DNA_helicase_Holl-junc_RuvA_I"/>
</dbReference>
<dbReference type="Pfam" id="PF14520">
    <property type="entry name" value="HHH_5"/>
    <property type="match status" value="1"/>
</dbReference>
<comment type="function">
    <text evidence="6">The RuvA-RuvB-RuvC complex processes Holliday junction (HJ) DNA during genetic recombination and DNA repair, while the RuvA-RuvB complex plays an important role in the rescue of blocked DNA replication forks via replication fork reversal (RFR). RuvA specifically binds to HJ cruciform DNA, conferring on it an open structure. The RuvB hexamer acts as an ATP-dependent pump, pulling dsDNA into and through the RuvAB complex. HJ branch migration allows RuvC to scan DNA until it finds its consensus sequence, where it cleaves and resolves the cruciform DNA.</text>
</comment>
<name>A0A2W7TDW3_9BACT</name>
<comment type="similarity">
    <text evidence="6">Belongs to the RuvA family.</text>
</comment>
<dbReference type="GO" id="GO:0048476">
    <property type="term" value="C:Holliday junction resolvase complex"/>
    <property type="evidence" value="ECO:0007669"/>
    <property type="project" value="UniProtKB-UniRule"/>
</dbReference>
<dbReference type="InterPro" id="IPR000085">
    <property type="entry name" value="RuvA"/>
</dbReference>
<dbReference type="GO" id="GO:0005737">
    <property type="term" value="C:cytoplasm"/>
    <property type="evidence" value="ECO:0007669"/>
    <property type="project" value="UniProtKB-SubCell"/>
</dbReference>
<evidence type="ECO:0000256" key="5">
    <source>
        <dbReference type="ARBA" id="ARBA00023204"/>
    </source>
</evidence>
<comment type="subunit">
    <text evidence="6">Homotetramer. Forms an RuvA(8)-RuvB(12)-Holliday junction (HJ) complex. HJ DNA is sandwiched between 2 RuvA tetramers; dsDNA enters through RuvA and exits via RuvB. An RuvB hexamer assembles on each DNA strand where it exits the tetramer. Each RuvB hexamer is contacted by two RuvA subunits (via domain III) on 2 adjacent RuvB subunits; this complex drives branch migration. In the full resolvosome a probable DNA-RuvA(4)-RuvB(12)-RuvC(2) complex forms which resolves the HJ.</text>
</comment>
<dbReference type="NCBIfam" id="TIGR00084">
    <property type="entry name" value="ruvA"/>
    <property type="match status" value="1"/>
</dbReference>
<keyword evidence="1 6" id="KW-0963">Cytoplasm</keyword>
<dbReference type="SMART" id="SM00278">
    <property type="entry name" value="HhH1"/>
    <property type="match status" value="2"/>
</dbReference>
<gene>
    <name evidence="6" type="primary">ruvA</name>
    <name evidence="8" type="ORF">LX80_02252</name>
</gene>